<dbReference type="InterPro" id="IPR017907">
    <property type="entry name" value="Znf_RING_CS"/>
</dbReference>
<keyword evidence="2" id="KW-0479">Metal-binding</keyword>
<dbReference type="GO" id="GO:0061575">
    <property type="term" value="F:cyclin-dependent protein serine/threonine kinase activator activity"/>
    <property type="evidence" value="ECO:0007669"/>
    <property type="project" value="InterPro"/>
</dbReference>
<name>A0A914E3F9_9BILA</name>
<dbReference type="SMART" id="SM00184">
    <property type="entry name" value="RING"/>
    <property type="match status" value="1"/>
</dbReference>
<dbReference type="PANTHER" id="PTHR12683">
    <property type="entry name" value="CDK-ACTIVATING KINASE ASSEMBLY FACTOR MAT1"/>
    <property type="match status" value="1"/>
</dbReference>
<accession>A0A914E3F9</accession>
<proteinExistence type="predicted"/>
<dbReference type="InterPro" id="IPR057657">
    <property type="entry name" value="MAT1_CAK-anch"/>
</dbReference>
<keyword evidence="5" id="KW-0539">Nucleus</keyword>
<dbReference type="Proteomes" id="UP000887540">
    <property type="component" value="Unplaced"/>
</dbReference>
<dbReference type="PROSITE" id="PS50089">
    <property type="entry name" value="ZF_RING_2"/>
    <property type="match status" value="1"/>
</dbReference>
<dbReference type="InterPro" id="IPR004575">
    <property type="entry name" value="MAT1/Tfb3"/>
</dbReference>
<dbReference type="GO" id="GO:0006289">
    <property type="term" value="P:nucleotide-excision repair"/>
    <property type="evidence" value="ECO:0007669"/>
    <property type="project" value="InterPro"/>
</dbReference>
<dbReference type="PROSITE" id="PS00518">
    <property type="entry name" value="ZF_RING_1"/>
    <property type="match status" value="1"/>
</dbReference>
<sequence length="303" mass="35262">MSRQCPKCLTKEYNNRNMVMMINECGHPLCKNCVETIFARNVAPCHQCGKTLKKNTFWEQMFDDPMIEKENFIRKKLKKIYNLKEDDFPSLREFNDYLERFETIIFNLTNGIDVAETELEVKEFQIRNAELIERNRKRLDADDLWIKEMLEEESMRVKRLQDEAMLENTVPSNESKAKQIINELRQTDLPAEVILDRQRKLQIEAELAEKEAAKKKKEAKIVQQRRMQETASFGPLRTAGAPYVHRVPELPLNGPKLPRIEDLANLGYLSHIRMPSVGRVAGGYVAEIGCMRALIDSRQDLCT</sequence>
<dbReference type="Gene3D" id="3.30.40.10">
    <property type="entry name" value="Zinc/RING finger domain, C3HC4 (zinc finger)"/>
    <property type="match status" value="1"/>
</dbReference>
<dbReference type="SUPFAM" id="SSF57850">
    <property type="entry name" value="RING/U-box"/>
    <property type="match status" value="1"/>
</dbReference>
<dbReference type="WBParaSite" id="ACRNAN_scaffold5168.g6840.t1">
    <property type="protein sequence ID" value="ACRNAN_scaffold5168.g6840.t1"/>
    <property type="gene ID" value="ACRNAN_scaffold5168.g6840"/>
</dbReference>
<dbReference type="GO" id="GO:0006357">
    <property type="term" value="P:regulation of transcription by RNA polymerase II"/>
    <property type="evidence" value="ECO:0007669"/>
    <property type="project" value="TreeGrafter"/>
</dbReference>
<evidence type="ECO:0000259" key="8">
    <source>
        <dbReference type="PROSITE" id="PS50089"/>
    </source>
</evidence>
<dbReference type="Pfam" id="PF17121">
    <property type="entry name" value="zf-C3HC4_5"/>
    <property type="match status" value="1"/>
</dbReference>
<evidence type="ECO:0000256" key="4">
    <source>
        <dbReference type="ARBA" id="ARBA00022833"/>
    </source>
</evidence>
<dbReference type="InterPro" id="IPR001841">
    <property type="entry name" value="Znf_RING"/>
</dbReference>
<reference evidence="10 11" key="1">
    <citation type="submission" date="2022-11" db="UniProtKB">
        <authorList>
            <consortium name="WormBaseParasite"/>
        </authorList>
    </citation>
    <scope>IDENTIFICATION</scope>
</reference>
<evidence type="ECO:0000256" key="7">
    <source>
        <dbReference type="SAM" id="Coils"/>
    </source>
</evidence>
<dbReference type="NCBIfam" id="TIGR00570">
    <property type="entry name" value="cdk7"/>
    <property type="match status" value="1"/>
</dbReference>
<evidence type="ECO:0000256" key="3">
    <source>
        <dbReference type="ARBA" id="ARBA00022771"/>
    </source>
</evidence>
<evidence type="ECO:0000313" key="10">
    <source>
        <dbReference type="WBParaSite" id="ACRNAN_Path_1540.g6010.t1"/>
    </source>
</evidence>
<keyword evidence="4" id="KW-0862">Zinc</keyword>
<comment type="subcellular location">
    <subcellularLocation>
        <location evidence="1">Nucleus</location>
    </subcellularLocation>
</comment>
<dbReference type="GO" id="GO:0005675">
    <property type="term" value="C:transcription factor TFIIH holo complex"/>
    <property type="evidence" value="ECO:0007669"/>
    <property type="project" value="InterPro"/>
</dbReference>
<dbReference type="Pfam" id="PF25811">
    <property type="entry name" value="CAK-anch_MAT1"/>
    <property type="match status" value="1"/>
</dbReference>
<evidence type="ECO:0000256" key="1">
    <source>
        <dbReference type="ARBA" id="ARBA00004123"/>
    </source>
</evidence>
<keyword evidence="3 6" id="KW-0863">Zinc-finger</keyword>
<dbReference type="GO" id="GO:0008270">
    <property type="term" value="F:zinc ion binding"/>
    <property type="evidence" value="ECO:0007669"/>
    <property type="project" value="UniProtKB-KW"/>
</dbReference>
<dbReference type="WBParaSite" id="ACRNAN_Path_1540.g6010.t1">
    <property type="protein sequence ID" value="ACRNAN_Path_1540.g6010.t1"/>
    <property type="gene ID" value="ACRNAN_Path_1540.g6010"/>
</dbReference>
<protein>
    <submittedName>
        <fullName evidence="10 11">RING-type domain-containing protein</fullName>
    </submittedName>
</protein>
<dbReference type="PANTHER" id="PTHR12683:SF13">
    <property type="entry name" value="CDK-ACTIVATING KINASE ASSEMBLY FACTOR MAT1"/>
    <property type="match status" value="1"/>
</dbReference>
<keyword evidence="9" id="KW-1185">Reference proteome</keyword>
<evidence type="ECO:0000313" key="9">
    <source>
        <dbReference type="Proteomes" id="UP000887540"/>
    </source>
</evidence>
<feature type="coiled-coil region" evidence="7">
    <location>
        <begin position="191"/>
        <end position="227"/>
    </location>
</feature>
<evidence type="ECO:0000313" key="11">
    <source>
        <dbReference type="WBParaSite" id="ACRNAN_scaffold5168.g6840.t1"/>
    </source>
</evidence>
<keyword evidence="7" id="KW-0175">Coiled coil</keyword>
<dbReference type="InterPro" id="IPR015877">
    <property type="entry name" value="MAT1_centre"/>
</dbReference>
<dbReference type="InterPro" id="IPR013083">
    <property type="entry name" value="Znf_RING/FYVE/PHD"/>
</dbReference>
<evidence type="ECO:0000256" key="5">
    <source>
        <dbReference type="ARBA" id="ARBA00023242"/>
    </source>
</evidence>
<dbReference type="AlphaFoldDB" id="A0A914E3F9"/>
<organism evidence="9 11">
    <name type="scientific">Acrobeloides nanus</name>
    <dbReference type="NCBI Taxonomy" id="290746"/>
    <lineage>
        <taxon>Eukaryota</taxon>
        <taxon>Metazoa</taxon>
        <taxon>Ecdysozoa</taxon>
        <taxon>Nematoda</taxon>
        <taxon>Chromadorea</taxon>
        <taxon>Rhabditida</taxon>
        <taxon>Tylenchina</taxon>
        <taxon>Cephalobomorpha</taxon>
        <taxon>Cephaloboidea</taxon>
        <taxon>Cephalobidae</taxon>
        <taxon>Acrobeloides</taxon>
    </lineage>
</organism>
<evidence type="ECO:0000256" key="2">
    <source>
        <dbReference type="ARBA" id="ARBA00022723"/>
    </source>
</evidence>
<dbReference type="Pfam" id="PF06391">
    <property type="entry name" value="MAT1"/>
    <property type="match status" value="1"/>
</dbReference>
<evidence type="ECO:0000256" key="6">
    <source>
        <dbReference type="PROSITE-ProRule" id="PRU00175"/>
    </source>
</evidence>
<feature type="domain" description="RING-type" evidence="8">
    <location>
        <begin position="5"/>
        <end position="48"/>
    </location>
</feature>